<accession>A0AAW1QS18</accession>
<comment type="caution">
    <text evidence="11">The sequence shown here is derived from an EMBL/GenBank/DDBJ whole genome shotgun (WGS) entry which is preliminary data.</text>
</comment>
<dbReference type="GO" id="GO:0003676">
    <property type="term" value="F:nucleic acid binding"/>
    <property type="evidence" value="ECO:0007669"/>
    <property type="project" value="InterPro"/>
</dbReference>
<evidence type="ECO:0000259" key="10">
    <source>
        <dbReference type="Pfam" id="PF23726"/>
    </source>
</evidence>
<evidence type="ECO:0000256" key="2">
    <source>
        <dbReference type="ARBA" id="ARBA00022664"/>
    </source>
</evidence>
<dbReference type="Gene3D" id="1.10.150.910">
    <property type="match status" value="1"/>
</dbReference>
<dbReference type="GO" id="GO:0008380">
    <property type="term" value="P:RNA splicing"/>
    <property type="evidence" value="ECO:0007669"/>
    <property type="project" value="UniProtKB-KW"/>
</dbReference>
<feature type="domain" description="RSE1/DDB1/CPSF1 first beta-propeller" evidence="9">
    <location>
        <begin position="14"/>
        <end position="399"/>
    </location>
</feature>
<dbReference type="Pfam" id="PF10433">
    <property type="entry name" value="Beta-prop_RSE1_1st"/>
    <property type="match status" value="1"/>
</dbReference>
<dbReference type="PANTHER" id="PTHR10644">
    <property type="entry name" value="DNA REPAIR/RNA PROCESSING CPSF FAMILY"/>
    <property type="match status" value="1"/>
</dbReference>
<keyword evidence="3" id="KW-0747">Spliceosome</keyword>
<dbReference type="SUPFAM" id="SSF69322">
    <property type="entry name" value="Tricorn protease domain 2"/>
    <property type="match status" value="1"/>
</dbReference>
<keyword evidence="12" id="KW-1185">Reference proteome</keyword>
<dbReference type="Pfam" id="PF23726">
    <property type="entry name" value="Beta-prop_RSE1_2nd"/>
    <property type="match status" value="1"/>
</dbReference>
<keyword evidence="4" id="KW-0508">mRNA splicing</keyword>
<dbReference type="Gene3D" id="2.130.10.10">
    <property type="entry name" value="YVTN repeat-like/Quinoprotein amine dehydrogenase"/>
    <property type="match status" value="3"/>
</dbReference>
<dbReference type="FunFam" id="1.10.150.910:FF:000002">
    <property type="entry name" value="Splicing factor 3B subunit 3"/>
    <property type="match status" value="1"/>
</dbReference>
<gene>
    <name evidence="11" type="ORF">WJX72_008915</name>
</gene>
<dbReference type="InterPro" id="IPR058543">
    <property type="entry name" value="Beta-prop_RSE1/DDB1/CPSF1_2nd"/>
</dbReference>
<protein>
    <recommendedName>
        <fullName evidence="13">Splicing factor 3B subunit 3</fullName>
    </recommendedName>
</protein>
<evidence type="ECO:0000313" key="12">
    <source>
        <dbReference type="Proteomes" id="UP001489004"/>
    </source>
</evidence>
<organism evidence="11 12">
    <name type="scientific">[Myrmecia] bisecta</name>
    <dbReference type="NCBI Taxonomy" id="41462"/>
    <lineage>
        <taxon>Eukaryota</taxon>
        <taxon>Viridiplantae</taxon>
        <taxon>Chlorophyta</taxon>
        <taxon>core chlorophytes</taxon>
        <taxon>Trebouxiophyceae</taxon>
        <taxon>Trebouxiales</taxon>
        <taxon>Trebouxiaceae</taxon>
        <taxon>Myrmecia</taxon>
    </lineage>
</organism>
<evidence type="ECO:0008006" key="13">
    <source>
        <dbReference type="Google" id="ProtNLM"/>
    </source>
</evidence>
<feature type="domain" description="RSE1/DDB1/CPSF1 C-terminal" evidence="8">
    <location>
        <begin position="854"/>
        <end position="1175"/>
    </location>
</feature>
<evidence type="ECO:0000256" key="3">
    <source>
        <dbReference type="ARBA" id="ARBA00022728"/>
    </source>
</evidence>
<dbReference type="InterPro" id="IPR050358">
    <property type="entry name" value="RSE1/DDB1/CFT1"/>
</dbReference>
<evidence type="ECO:0000259" key="9">
    <source>
        <dbReference type="Pfam" id="PF10433"/>
    </source>
</evidence>
<feature type="domain" description="RSE1/DDB1/CPSF1 second beta-propeller" evidence="10">
    <location>
        <begin position="444"/>
        <end position="763"/>
    </location>
</feature>
<evidence type="ECO:0000256" key="7">
    <source>
        <dbReference type="SAM" id="MobiDB-lite"/>
    </source>
</evidence>
<comment type="similarity">
    <text evidence="6">Belongs to the RSE1 family.</text>
</comment>
<dbReference type="AlphaFoldDB" id="A0AAW1QS18"/>
<dbReference type="FunFam" id="2.130.10.10:FF:000031">
    <property type="entry name" value="Splicing factor 3b subunit 3"/>
    <property type="match status" value="1"/>
</dbReference>
<dbReference type="InterPro" id="IPR018846">
    <property type="entry name" value="Beta-prop_RSE1/DDB1/CPSF1_1st"/>
</dbReference>
<evidence type="ECO:0000256" key="4">
    <source>
        <dbReference type="ARBA" id="ARBA00023187"/>
    </source>
</evidence>
<dbReference type="FunFam" id="2.130.10.10:FF:000640">
    <property type="entry name" value="Splicing factor 3B subunit 3"/>
    <property type="match status" value="1"/>
</dbReference>
<dbReference type="InterPro" id="IPR004871">
    <property type="entry name" value="RSE1/DDB1/CPSF1_C"/>
</dbReference>
<evidence type="ECO:0000313" key="11">
    <source>
        <dbReference type="EMBL" id="KAK9824249.1"/>
    </source>
</evidence>
<name>A0AAW1QS18_9CHLO</name>
<evidence type="ECO:0000256" key="5">
    <source>
        <dbReference type="ARBA" id="ARBA00023242"/>
    </source>
</evidence>
<dbReference type="EMBL" id="JALJOR010000002">
    <property type="protein sequence ID" value="KAK9824249.1"/>
    <property type="molecule type" value="Genomic_DNA"/>
</dbReference>
<feature type="region of interest" description="Disordered" evidence="7">
    <location>
        <begin position="814"/>
        <end position="837"/>
    </location>
</feature>
<reference evidence="11 12" key="1">
    <citation type="journal article" date="2024" name="Nat. Commun.">
        <title>Phylogenomics reveals the evolutionary origins of lichenization in chlorophyte algae.</title>
        <authorList>
            <person name="Puginier C."/>
            <person name="Libourel C."/>
            <person name="Otte J."/>
            <person name="Skaloud P."/>
            <person name="Haon M."/>
            <person name="Grisel S."/>
            <person name="Petersen M."/>
            <person name="Berrin J.G."/>
            <person name="Delaux P.M."/>
            <person name="Dal Grande F."/>
            <person name="Keller J."/>
        </authorList>
    </citation>
    <scope>NUCLEOTIDE SEQUENCE [LARGE SCALE GENOMIC DNA]</scope>
    <source>
        <strain evidence="11 12">SAG 2043</strain>
    </source>
</reference>
<dbReference type="Pfam" id="PF03178">
    <property type="entry name" value="CPSF_A"/>
    <property type="match status" value="1"/>
</dbReference>
<dbReference type="Proteomes" id="UP001489004">
    <property type="component" value="Unassembled WGS sequence"/>
</dbReference>
<dbReference type="GO" id="GO:0005681">
    <property type="term" value="C:spliceosomal complex"/>
    <property type="evidence" value="ECO:0007669"/>
    <property type="project" value="UniProtKB-KW"/>
</dbReference>
<keyword evidence="5" id="KW-0539">Nucleus</keyword>
<keyword evidence="2" id="KW-0507">mRNA processing</keyword>
<evidence type="ECO:0000256" key="1">
    <source>
        <dbReference type="ARBA" id="ARBA00004123"/>
    </source>
</evidence>
<sequence>MYLYNLTLSRASGIQSAIYGNFSAPKAQEIIVSRGRVLELLRPDENGKMQTICSTEVFGVLRALAPFRLTGASRDYIVLGTDAGRIVILEYKKDKNAFVKIHQETFGKSGCRRIVPGEYLATDPKGRACMIGALEKQKLVYVLNRDSAANLTISSPLDAHKSHNIVFSICGLDMGFDNPVFAAIELDYADADQDSTGEAASEAQKHLTFYELDLGLNHVVRKWSEPVDNGANLLVPVPGGGDGPGGVLVCAENFIIHKNEGQPDVRAVIPRRTNLPVDRGVLLVSHATHKQKGLFFVLVQSEYGDLYKVTLEYTGETVKELKVKYFDTLPPAASICVLKTGFLFAASEFGNHALYQFQGIGDDDDSVESSSVNLMETEEGFQPVFFDPRPLRNLLLIDEMESLMPVTDMRVANLLNEEIPQIYTLCGRGPRSTLRVLRPGLAVTEMAVSPLPGNPTAVWTIRRSAADEFDAYIIVSFLNATLVLSIGETVEEVNDSGFLATTPTLTTQLLADDSMLQVHPGGLRHIRADRRVNEWRVPGRRTITKAATNERQVAIALTGGEIFYFELNAQSILLEVEKKEMAGEVACLDIAPVPQGLQRSRFLAVGGNDSTVRILSLDPTAPLKQLALQAVQATPESLLLLDSPATGAEGGEEGAGAGALFLHVGLANGVLNRTEVDRNAGQLSDTRQRFLGTRPPKLFAANVRGQRSMLALSSRPWLAYSDMGRYNLTPLSYEALDYASGFASEQCPEGFVAVAHNTLRIVALERLGETFNQSSLRLRYTPRKFAIHPDHKTIAIAESDHAAVPLAERDDGAVSMDALPNGSGGAPQGPEQDEERAALEDQFGAPKGPPGQWASCLRLVDPTSMQTTHVLELDNNEAAVSLCLVQFPAHTEEGLLLAVGTCQGLTFYPRQCDEGFIRIYRFQDQGKALELVHKTPVGGIPGALIAFKGRLLCGIDATLRMYDLGKKKLLRKCEHRKLPTHIANIHVMGDRIYVGDAQESFHYFKYKKAENALYEYADDIVPRYLTSALQLDYDSMCGGDRFGNISIVRLPPEVSAQVEEDPTGGKFAGASGKLQGAAHKLEDIVSFHVGDIVTGLNRAAMQPGGQESIIYGTLMGSIGALLPFTSREDVDFFQHLEMHLRQEHPPVSGRDHMAYRGYYYPVKDVIDGDLCEQFSQMAPEKQRSIAEELDRTPGEVLKKLEDIRNKIL</sequence>
<evidence type="ECO:0000256" key="6">
    <source>
        <dbReference type="ARBA" id="ARBA00038266"/>
    </source>
</evidence>
<dbReference type="GO" id="GO:0006397">
    <property type="term" value="P:mRNA processing"/>
    <property type="evidence" value="ECO:0007669"/>
    <property type="project" value="UniProtKB-KW"/>
</dbReference>
<evidence type="ECO:0000259" key="8">
    <source>
        <dbReference type="Pfam" id="PF03178"/>
    </source>
</evidence>
<comment type="subcellular location">
    <subcellularLocation>
        <location evidence="1">Nucleus</location>
    </subcellularLocation>
</comment>
<dbReference type="InterPro" id="IPR015943">
    <property type="entry name" value="WD40/YVTN_repeat-like_dom_sf"/>
</dbReference>
<proteinExistence type="inferred from homology"/>